<feature type="region of interest" description="Disordered" evidence="1">
    <location>
        <begin position="14"/>
        <end position="34"/>
    </location>
</feature>
<dbReference type="AlphaFoldDB" id="A0A6J7SKL4"/>
<feature type="compositionally biased region" description="Basic and acidic residues" evidence="1">
    <location>
        <begin position="154"/>
        <end position="163"/>
    </location>
</feature>
<feature type="compositionally biased region" description="Basic and acidic residues" evidence="1">
    <location>
        <begin position="51"/>
        <end position="70"/>
    </location>
</feature>
<proteinExistence type="predicted"/>
<feature type="compositionally biased region" description="Basic and acidic residues" evidence="1">
    <location>
        <begin position="106"/>
        <end position="132"/>
    </location>
</feature>
<evidence type="ECO:0000256" key="1">
    <source>
        <dbReference type="SAM" id="MobiDB-lite"/>
    </source>
</evidence>
<feature type="compositionally biased region" description="Basic and acidic residues" evidence="1">
    <location>
        <begin position="14"/>
        <end position="29"/>
    </location>
</feature>
<dbReference type="EMBL" id="CAFBPU010000101">
    <property type="protein sequence ID" value="CAB5041392.1"/>
    <property type="molecule type" value="Genomic_DNA"/>
</dbReference>
<feature type="compositionally biased region" description="Basic and acidic residues" evidence="1">
    <location>
        <begin position="83"/>
        <end position="99"/>
    </location>
</feature>
<gene>
    <name evidence="2" type="ORF">UFOPK4150_02494</name>
</gene>
<feature type="region of interest" description="Disordered" evidence="1">
    <location>
        <begin position="303"/>
        <end position="402"/>
    </location>
</feature>
<feature type="region of interest" description="Disordered" evidence="1">
    <location>
        <begin position="210"/>
        <end position="241"/>
    </location>
</feature>
<feature type="compositionally biased region" description="Basic and acidic residues" evidence="1">
    <location>
        <begin position="357"/>
        <end position="373"/>
    </location>
</feature>
<organism evidence="2">
    <name type="scientific">freshwater metagenome</name>
    <dbReference type="NCBI Taxonomy" id="449393"/>
    <lineage>
        <taxon>unclassified sequences</taxon>
        <taxon>metagenomes</taxon>
        <taxon>ecological metagenomes</taxon>
    </lineage>
</organism>
<name>A0A6J7SKL4_9ZZZZ</name>
<accession>A0A6J7SKL4</accession>
<evidence type="ECO:0000313" key="2">
    <source>
        <dbReference type="EMBL" id="CAB5041392.1"/>
    </source>
</evidence>
<reference evidence="2" key="1">
    <citation type="submission" date="2020-05" db="EMBL/GenBank/DDBJ databases">
        <authorList>
            <person name="Chiriac C."/>
            <person name="Salcher M."/>
            <person name="Ghai R."/>
            <person name="Kavagutti S V."/>
        </authorList>
    </citation>
    <scope>NUCLEOTIDE SEQUENCE</scope>
</reference>
<protein>
    <submittedName>
        <fullName evidence="2">Unannotated protein</fullName>
    </submittedName>
</protein>
<sequence>MVVFAHVRSVIAERPRHQDQAGDNDRGENDQGVPCAGTLAVLGFSRPQHVQAERRHCCRSNDRQRFEPTARRPRPGRPVIPSARRDQANQRHNEGEHQRGGRHSRQHEGCLGRQKEWENRPDDAHRDERVARESLPSAEPVQPGVLRNLAVARHGPESARGRELAQGTRGERRHHEKGRQNARWPQAQRLLHGRDHGGGVGILRELARHGIGSRNGDGHSDDPVQGDESSDEQRPQHCPGHGAARLGHLLCHLRGHLKATQRCRRSEGEGGEEGSGPPCPVDAGCVGIPHEIPEATLRMCDQQRAEHQNATNRHRARDVHHSCLKATAHRVQDRGDRDDDDREAGSGEMVRGGQAQRVEDPLRIEEGERRHEQQVGADVGPADEQPGARADELPRPGGDRTF</sequence>
<feature type="compositionally biased region" description="Basic and acidic residues" evidence="1">
    <location>
        <begin position="389"/>
        <end position="402"/>
    </location>
</feature>
<feature type="region of interest" description="Disordered" evidence="1">
    <location>
        <begin position="51"/>
        <end position="198"/>
    </location>
</feature>